<evidence type="ECO:0000256" key="6">
    <source>
        <dbReference type="ARBA" id="ARBA00023136"/>
    </source>
</evidence>
<keyword evidence="6 8" id="KW-0472">Membrane</keyword>
<feature type="domain" description="CN hydrolase" evidence="9">
    <location>
        <begin position="195"/>
        <end position="452"/>
    </location>
</feature>
<dbReference type="PANTHER" id="PTHR38686:SF1">
    <property type="entry name" value="APOLIPOPROTEIN N-ACYLTRANSFERASE"/>
    <property type="match status" value="1"/>
</dbReference>
<dbReference type="Pfam" id="PF20154">
    <property type="entry name" value="LNT_N"/>
    <property type="match status" value="1"/>
</dbReference>
<dbReference type="PANTHER" id="PTHR38686">
    <property type="entry name" value="APOLIPOPROTEIN N-ACYLTRANSFERASE"/>
    <property type="match status" value="1"/>
</dbReference>
<dbReference type="HAMAP" id="MF_01148">
    <property type="entry name" value="Lnt"/>
    <property type="match status" value="1"/>
</dbReference>
<sequence length="492" mass="54414">MVPFALWVQDLSRDAEGRHAAVRGSLVFGSIYFGLVFYWILIALIWFTLLAIPAFVGLMMMFVGLAAFIGWSLHHFLHTVRAPLWIALPIAWTAAEWFRAHWPSTLASSWLGLGTSLTGFPELVGFAEIVGARGVTLWLALVNGLIASLVLDLRARRGWRQKSLLILLAITVPMGWGLWRAETLQLREAGRVAVVQPNIPEHIKLDQRIAIDSTHASLSRIMQGIEPGSVDLVVMPEVTLPVFPKAEVYSGFVAPILNYARELGVPVVFGATGFTGDIYGEFTPFNSAFVMEPGGLTDFQYDKRYLVPFVERVPFLPDSWLTGLPYFGGFGVGSGWPLLKVNDSTYGVLICYESTYPEGARTFRLKGAEVLLNITNDAWYGREPLYARTTALWQHPAHLVMRAIENRMGVARSANTGISLYVDPIGRVHGQTDLFESDIRIDNVLTTDEITFFTRFGDLAGNGAAFAAFLLILASLKFSRRSASLDPSEAQV</sequence>
<dbReference type="GO" id="GO:0016410">
    <property type="term" value="F:N-acyltransferase activity"/>
    <property type="evidence" value="ECO:0007669"/>
    <property type="project" value="InterPro"/>
</dbReference>
<organism evidence="10">
    <name type="scientific">marine metagenome</name>
    <dbReference type="NCBI Taxonomy" id="408172"/>
    <lineage>
        <taxon>unclassified sequences</taxon>
        <taxon>metagenomes</taxon>
        <taxon>ecological metagenomes</taxon>
    </lineage>
</organism>
<dbReference type="CDD" id="cd07571">
    <property type="entry name" value="ALP_N-acyl_transferase"/>
    <property type="match status" value="1"/>
</dbReference>
<feature type="transmembrane region" description="Helical" evidence="8">
    <location>
        <begin position="130"/>
        <end position="151"/>
    </location>
</feature>
<evidence type="ECO:0000256" key="1">
    <source>
        <dbReference type="ARBA" id="ARBA00004651"/>
    </source>
</evidence>
<comment type="subcellular location">
    <subcellularLocation>
        <location evidence="1">Cell membrane</location>
        <topology evidence="1">Multi-pass membrane protein</topology>
    </subcellularLocation>
</comment>
<dbReference type="AlphaFoldDB" id="A0A381QBT8"/>
<keyword evidence="5 8" id="KW-1133">Transmembrane helix</keyword>
<evidence type="ECO:0000256" key="3">
    <source>
        <dbReference type="ARBA" id="ARBA00022679"/>
    </source>
</evidence>
<keyword evidence="4 8" id="KW-0812">Transmembrane</keyword>
<keyword evidence="3" id="KW-0808">Transferase</keyword>
<dbReference type="Pfam" id="PF00795">
    <property type="entry name" value="CN_hydrolase"/>
    <property type="match status" value="1"/>
</dbReference>
<dbReference type="InterPro" id="IPR036526">
    <property type="entry name" value="C-N_Hydrolase_sf"/>
</dbReference>
<accession>A0A381QBT8</accession>
<evidence type="ECO:0000256" key="7">
    <source>
        <dbReference type="ARBA" id="ARBA00023315"/>
    </source>
</evidence>
<reference evidence="10" key="1">
    <citation type="submission" date="2018-05" db="EMBL/GenBank/DDBJ databases">
        <authorList>
            <person name="Lanie J.A."/>
            <person name="Ng W.-L."/>
            <person name="Kazmierczak K.M."/>
            <person name="Andrzejewski T.M."/>
            <person name="Davidsen T.M."/>
            <person name="Wayne K.J."/>
            <person name="Tettelin H."/>
            <person name="Glass J.I."/>
            <person name="Rusch D."/>
            <person name="Podicherti R."/>
            <person name="Tsui H.-C.T."/>
            <person name="Winkler M.E."/>
        </authorList>
    </citation>
    <scope>NUCLEOTIDE SEQUENCE</scope>
</reference>
<evidence type="ECO:0000259" key="9">
    <source>
        <dbReference type="PROSITE" id="PS50263"/>
    </source>
</evidence>
<dbReference type="GO" id="GO:0042158">
    <property type="term" value="P:lipoprotein biosynthetic process"/>
    <property type="evidence" value="ECO:0007669"/>
    <property type="project" value="InterPro"/>
</dbReference>
<evidence type="ECO:0000256" key="8">
    <source>
        <dbReference type="SAM" id="Phobius"/>
    </source>
</evidence>
<dbReference type="Gene3D" id="3.60.110.10">
    <property type="entry name" value="Carbon-nitrogen hydrolase"/>
    <property type="match status" value="1"/>
</dbReference>
<dbReference type="GO" id="GO:0005886">
    <property type="term" value="C:plasma membrane"/>
    <property type="evidence" value="ECO:0007669"/>
    <property type="project" value="UniProtKB-SubCell"/>
</dbReference>
<proteinExistence type="inferred from homology"/>
<evidence type="ECO:0000256" key="5">
    <source>
        <dbReference type="ARBA" id="ARBA00022989"/>
    </source>
</evidence>
<feature type="transmembrane region" description="Helical" evidence="8">
    <location>
        <begin position="163"/>
        <end position="179"/>
    </location>
</feature>
<feature type="transmembrane region" description="Helical" evidence="8">
    <location>
        <begin position="46"/>
        <end position="70"/>
    </location>
</feature>
<dbReference type="SUPFAM" id="SSF56317">
    <property type="entry name" value="Carbon-nitrogen hydrolase"/>
    <property type="match status" value="1"/>
</dbReference>
<evidence type="ECO:0000256" key="4">
    <source>
        <dbReference type="ARBA" id="ARBA00022692"/>
    </source>
</evidence>
<dbReference type="PROSITE" id="PS50263">
    <property type="entry name" value="CN_HYDROLASE"/>
    <property type="match status" value="1"/>
</dbReference>
<protein>
    <recommendedName>
        <fullName evidence="9">CN hydrolase domain-containing protein</fullName>
    </recommendedName>
</protein>
<keyword evidence="7" id="KW-0012">Acyltransferase</keyword>
<gene>
    <name evidence="10" type="ORF">METZ01_LOCUS29324</name>
</gene>
<dbReference type="InterPro" id="IPR004563">
    <property type="entry name" value="Apolipo_AcylTrfase"/>
</dbReference>
<dbReference type="EMBL" id="UINC01001279">
    <property type="protein sequence ID" value="SUZ76470.1"/>
    <property type="molecule type" value="Genomic_DNA"/>
</dbReference>
<feature type="transmembrane region" description="Helical" evidence="8">
    <location>
        <begin position="20"/>
        <end position="40"/>
    </location>
</feature>
<keyword evidence="2" id="KW-1003">Cell membrane</keyword>
<dbReference type="InterPro" id="IPR003010">
    <property type="entry name" value="C-N_Hydrolase"/>
</dbReference>
<evidence type="ECO:0000313" key="10">
    <source>
        <dbReference type="EMBL" id="SUZ76470.1"/>
    </source>
</evidence>
<dbReference type="InterPro" id="IPR045378">
    <property type="entry name" value="LNT_N"/>
</dbReference>
<dbReference type="NCBIfam" id="TIGR00546">
    <property type="entry name" value="lnt"/>
    <property type="match status" value="1"/>
</dbReference>
<name>A0A381QBT8_9ZZZZ</name>
<evidence type="ECO:0000256" key="2">
    <source>
        <dbReference type="ARBA" id="ARBA00022475"/>
    </source>
</evidence>